<reference evidence="1 2" key="1">
    <citation type="submission" date="2019-02" db="EMBL/GenBank/DDBJ databases">
        <title>Deep-cultivation of Planctomycetes and their phenomic and genomic characterization uncovers novel biology.</title>
        <authorList>
            <person name="Wiegand S."/>
            <person name="Jogler M."/>
            <person name="Boedeker C."/>
            <person name="Pinto D."/>
            <person name="Vollmers J."/>
            <person name="Rivas-Marin E."/>
            <person name="Kohn T."/>
            <person name="Peeters S.H."/>
            <person name="Heuer A."/>
            <person name="Rast P."/>
            <person name="Oberbeckmann S."/>
            <person name="Bunk B."/>
            <person name="Jeske O."/>
            <person name="Meyerdierks A."/>
            <person name="Storesund J.E."/>
            <person name="Kallscheuer N."/>
            <person name="Luecker S."/>
            <person name="Lage O.M."/>
            <person name="Pohl T."/>
            <person name="Merkel B.J."/>
            <person name="Hornburger P."/>
            <person name="Mueller R.-W."/>
            <person name="Bruemmer F."/>
            <person name="Labrenz M."/>
            <person name="Spormann A.M."/>
            <person name="Op Den Camp H."/>
            <person name="Overmann J."/>
            <person name="Amann R."/>
            <person name="Jetten M.S.M."/>
            <person name="Mascher T."/>
            <person name="Medema M.H."/>
            <person name="Devos D.P."/>
            <person name="Kaster A.-K."/>
            <person name="Ovreas L."/>
            <person name="Rohde M."/>
            <person name="Galperin M.Y."/>
            <person name="Jogler C."/>
        </authorList>
    </citation>
    <scope>NUCLEOTIDE SEQUENCE [LARGE SCALE GENOMIC DNA]</scope>
    <source>
        <strain evidence="1 2">Pla52o</strain>
    </source>
</reference>
<accession>A0A5C6CCD9</accession>
<sequence>MDFFAASLLSQGVRFACNQMRCSCLPRQETAPSLVGCPVGSTAHAAVEVGRVLNASRIRGHVNCVVTPFVSGGLPAAGEPDVKEKRLKGYQAGDTSFKAGLDGYNQIDLLTGTGPVARAEILYFDAGGNLNALRYKDWKLRFTIQDGDITTAHRKQPSWPKSVNLRQIRTSVLSASAKCTCAGWLTKCGAWIYRKRSFAITSSR</sequence>
<protein>
    <submittedName>
        <fullName evidence="1">Uncharacterized protein</fullName>
    </submittedName>
</protein>
<dbReference type="EMBL" id="SJPT01000007">
    <property type="protein sequence ID" value="TWU21114.1"/>
    <property type="molecule type" value="Genomic_DNA"/>
</dbReference>
<dbReference type="AlphaFoldDB" id="A0A5C6CCD9"/>
<dbReference type="Proteomes" id="UP000316304">
    <property type="component" value="Unassembled WGS sequence"/>
</dbReference>
<evidence type="ECO:0000313" key="2">
    <source>
        <dbReference type="Proteomes" id="UP000316304"/>
    </source>
</evidence>
<organism evidence="1 2">
    <name type="scientific">Novipirellula galeiformis</name>
    <dbReference type="NCBI Taxonomy" id="2528004"/>
    <lineage>
        <taxon>Bacteria</taxon>
        <taxon>Pseudomonadati</taxon>
        <taxon>Planctomycetota</taxon>
        <taxon>Planctomycetia</taxon>
        <taxon>Pirellulales</taxon>
        <taxon>Pirellulaceae</taxon>
        <taxon>Novipirellula</taxon>
    </lineage>
</organism>
<keyword evidence="2" id="KW-1185">Reference proteome</keyword>
<evidence type="ECO:0000313" key="1">
    <source>
        <dbReference type="EMBL" id="TWU21114.1"/>
    </source>
</evidence>
<name>A0A5C6CCD9_9BACT</name>
<comment type="caution">
    <text evidence="1">The sequence shown here is derived from an EMBL/GenBank/DDBJ whole genome shotgun (WGS) entry which is preliminary data.</text>
</comment>
<gene>
    <name evidence="1" type="ORF">Pla52o_41480</name>
</gene>
<proteinExistence type="predicted"/>